<organism evidence="1 2">
    <name type="scientific">Komagataeibacter xylinus</name>
    <name type="common">Gluconacetobacter xylinus</name>
    <dbReference type="NCBI Taxonomy" id="28448"/>
    <lineage>
        <taxon>Bacteria</taxon>
        <taxon>Pseudomonadati</taxon>
        <taxon>Pseudomonadota</taxon>
        <taxon>Alphaproteobacteria</taxon>
        <taxon>Acetobacterales</taxon>
        <taxon>Acetobacteraceae</taxon>
        <taxon>Komagataeibacter</taxon>
    </lineage>
</organism>
<dbReference type="AlphaFoldDB" id="A0A318PHL0"/>
<dbReference type="OrthoDB" id="1550686at2"/>
<reference evidence="1 2" key="1">
    <citation type="submission" date="2017-07" db="EMBL/GenBank/DDBJ databases">
        <title>A draft genome sequence of Komagataeibacter xylinus LMG 1515.</title>
        <authorList>
            <person name="Skraban J."/>
            <person name="Cleenwerck I."/>
            <person name="Vandamme P."/>
            <person name="Trcek J."/>
        </authorList>
    </citation>
    <scope>NUCLEOTIDE SEQUENCE [LARGE SCALE GENOMIC DNA]</scope>
    <source>
        <strain evidence="1 2">LMG 1515</strain>
    </source>
</reference>
<dbReference type="Proteomes" id="UP000248257">
    <property type="component" value="Unassembled WGS sequence"/>
</dbReference>
<evidence type="ECO:0000313" key="2">
    <source>
        <dbReference type="Proteomes" id="UP000248257"/>
    </source>
</evidence>
<comment type="caution">
    <text evidence="1">The sequence shown here is derived from an EMBL/GenBank/DDBJ whole genome shotgun (WGS) entry which is preliminary data.</text>
</comment>
<proteinExistence type="predicted"/>
<dbReference type="STRING" id="1220579.GCA_001571345_02949"/>
<evidence type="ECO:0000313" key="1">
    <source>
        <dbReference type="EMBL" id="PYD55605.1"/>
    </source>
</evidence>
<dbReference type="RefSeq" id="WP_061276166.1">
    <property type="nucleotide sequence ID" value="NZ_CBCRXN010000062.1"/>
</dbReference>
<accession>A0A318PHL0</accession>
<keyword evidence="2" id="KW-1185">Reference proteome</keyword>
<protein>
    <submittedName>
        <fullName evidence="1">Uncharacterized protein</fullName>
    </submittedName>
</protein>
<sequence length="227" mass="26989">MCDDHDERHLQYKHIEDIDASRMLHVFRNISLFDDMFLNMQAMNIAVVDMFITQIEYDLLREYFEIERTPTDSAAFVSAQSQMWIFAVYELLRTWRARVIKLMKWKDEGKLDEQIARFSKIDNSLVDHMQFEHIERMKTDANFYEKVKSDRKKIFPLINMIDNLRVNLAKHEVKGERDMRPRAPGYGRINGYCGALDFEVDIGDGSYHVMNRRDIADAIRELQIEEP</sequence>
<name>A0A318PHL0_KOMXY</name>
<gene>
    <name evidence="1" type="ORF">CFR75_15605</name>
</gene>
<dbReference type="EMBL" id="NKUC01000063">
    <property type="protein sequence ID" value="PYD55605.1"/>
    <property type="molecule type" value="Genomic_DNA"/>
</dbReference>